<dbReference type="PROSITE" id="PS50085">
    <property type="entry name" value="RAPGAP"/>
    <property type="match status" value="1"/>
</dbReference>
<feature type="region of interest" description="Disordered" evidence="3">
    <location>
        <begin position="1655"/>
        <end position="1714"/>
    </location>
</feature>
<dbReference type="EMBL" id="JACKWZ010000136">
    <property type="protein sequence ID" value="KAF9414330.1"/>
    <property type="molecule type" value="Genomic_DNA"/>
</dbReference>
<dbReference type="SUPFAM" id="SSF48371">
    <property type="entry name" value="ARM repeat"/>
    <property type="match status" value="1"/>
</dbReference>
<dbReference type="SUPFAM" id="SSF111347">
    <property type="entry name" value="Rap/Ran-GAP"/>
    <property type="match status" value="1"/>
</dbReference>
<dbReference type="PANTHER" id="PTHR10063">
    <property type="entry name" value="TUBERIN"/>
    <property type="match status" value="1"/>
</dbReference>
<dbReference type="InterPro" id="IPR016024">
    <property type="entry name" value="ARM-type_fold"/>
</dbReference>
<dbReference type="GO" id="GO:0005737">
    <property type="term" value="C:cytoplasm"/>
    <property type="evidence" value="ECO:0007669"/>
    <property type="project" value="TreeGrafter"/>
</dbReference>
<keyword evidence="6" id="KW-1185">Reference proteome</keyword>
<comment type="caution">
    <text evidence="5">The sequence shown here is derived from an EMBL/GenBank/DDBJ whole genome shotgun (WGS) entry which is preliminary data.</text>
</comment>
<dbReference type="InterPro" id="IPR027107">
    <property type="entry name" value="Tuberin/Ral-act_asu"/>
</dbReference>
<dbReference type="InterPro" id="IPR000331">
    <property type="entry name" value="Rap/Ran_GAP_dom"/>
</dbReference>
<dbReference type="Pfam" id="PF20412">
    <property type="entry name" value="RALGAPB_N"/>
    <property type="match status" value="1"/>
</dbReference>
<feature type="compositionally biased region" description="Polar residues" evidence="3">
    <location>
        <begin position="357"/>
        <end position="379"/>
    </location>
</feature>
<accession>A0A835L539</accession>
<sequence length="1714" mass="188926">MGKSHQDVKKSTVKIQDSKKDSATRLKHLKIVLEHFDTDEAKNYFEGNFSHVYFILYDNFIQAENNLRQRVHKAGREELEGALSLLDKVLCLLPELIGKRWQLHSLTRIFSKLLHSGNSQKLRAEAIRYFLLWYQALGDNAPNEVHKMFATLVPGMPEPTLMPIGSPLKPNITANETHGSGDFSIEDIMHHPNFNSAVDNAKKVVVEQTPTGIMGKIANVSASIFHDTNALNPVQSVEIQPLLPPSANEKAVDNETKYFFDILLDGMATSVTKIQWRDRCHTKAMRCFAFLLEKFKIYYLPVICPQFNVKNSLYKPNLELPVQHNILEDDYVLCRVTLIKWVASYAHFMKKQGSDGGQPSSMTSTGSHLPHSNTPTPATSLHHEEETSFTVGHPSDSSRASSHDSASNTPHPSLESGSGVFEELSSELVVRDVLCCSSREHVDFTIEVLRQAFLLPFSHAAAVRRVIALYKDWIQMNVAEMPPFLMENTFEQQGGGEPALPPRRLRNDSYLGAVGRDNIMVRAGLQNVLQIFMTQAANVFLASASPVAPPGALNQQQLLEEQTDTCKRVLNIYRYMVMHVAMDANTWEQLLLVLLQITSLVLTKVPPKRKQESLGGFLAPALFQTLIVTWIKANLNVAVKPELWQNFMELLTRLTHWEDLIKEWAKTMETLTRVLARHVYSLDLSESSADRGRGGKSPKSGHEPHPRKEAGSTRRQLTRSRSDPHLGKQNQPHTETKEQTNDKPRRWYSLDSLRNSSQHEERDSASGSRSPSPAPSSGVESSSIKDSPLQIDLASDGGNVGSLDIGMPEWTENESGESLGGASVLWRRMLAALGDPNLLRDPHAHANLYNYLIHLNSTLLKISANQTLNGNTEIHVPFNLVAGWCLEAEALPPSHRAGKLLALRLLCESTQAQGPGAPSSCNNRLHLAHLHLYQRALHHGLTGEDRSVVDVLVEHAAPRYLSLALDGYSLLLLDFVHASTVVLNSSDMGPSCPRTAAVTFLGSLLSLPDGLMNAPMLQPYPHQYNTVSCPDLKEHVLNIVVRVCRREGSAAARCAGACALTAHVCHLLATRATAPRLPSYVTCLLQMLMMKNKNIAKVVSDCVLALADYTDRIVELYPGLAGKIIKWICACLAQISPSSSRDSVKPLAGSLLLCLAEFAVRCGPSYLMQEKDGDQTLLLMIFKVLYAVMKGTNGSDIEGLSLPVDEDFDPNIQLDNLGPKTTPASTIDVKLWAQTICTQLVLFLGHWPLWNGWQVSSSVCEQHDSPTLGGELGPAVLTAPHVQMMRLSESTLASFIELPALDMPAATTPGLMTSDKQARVLLRDIAGKACWDASALFYDPSVTSTETIEPLELPDTDECPRDNTLSSLPPPLPPDLLPDYKNSPPDKHQLDHVLAYIGHTSPEVVCGRRLDEAGPSPLPPGAEDELVATLVAHRNSERHYLATRDSTSYSYEEDEAAPSGAAVNARPFGVCRALAAQLGTLAPARRTHAHLLRRTDRLLRDLRNLDAQRCRETHKVAVIYVAKGQENRNEILSNRCGSPAYEAFLAALAWETRHLGNDEVHVVWSEHWRPYKRDTLPTQFCDVLIVLYPLPGGLLRCTVSRKPDRARELAALVAAHSLPTTFEAFVERMRDPVPSAPPADHDQGTGRLAAALLDHGASGWSGGGDNHGVSPRPSKRLGPFKRPPQPIHPAPHTAPPLSGPPPLAAPAPASRRNR</sequence>
<feature type="compositionally biased region" description="Low complexity" evidence="3">
    <location>
        <begin position="395"/>
        <end position="407"/>
    </location>
</feature>
<evidence type="ECO:0000256" key="1">
    <source>
        <dbReference type="ARBA" id="ARBA00022468"/>
    </source>
</evidence>
<feature type="compositionally biased region" description="Pro residues" evidence="3">
    <location>
        <begin position="1681"/>
        <end position="1705"/>
    </location>
</feature>
<feature type="region of interest" description="Disordered" evidence="3">
    <location>
        <begin position="686"/>
        <end position="804"/>
    </location>
</feature>
<evidence type="ECO:0000256" key="2">
    <source>
        <dbReference type="ARBA" id="ARBA00022553"/>
    </source>
</evidence>
<feature type="compositionally biased region" description="Low complexity" evidence="3">
    <location>
        <begin position="765"/>
        <end position="782"/>
    </location>
</feature>
<dbReference type="GO" id="GO:0005634">
    <property type="term" value="C:nucleus"/>
    <property type="evidence" value="ECO:0007669"/>
    <property type="project" value="InterPro"/>
</dbReference>
<evidence type="ECO:0000259" key="4">
    <source>
        <dbReference type="PROSITE" id="PS50085"/>
    </source>
</evidence>
<feature type="compositionally biased region" description="Basic and acidic residues" evidence="3">
    <location>
        <begin position="734"/>
        <end position="745"/>
    </location>
</feature>
<dbReference type="Gene3D" id="3.40.50.11210">
    <property type="entry name" value="Rap/Ran-GAP"/>
    <property type="match status" value="2"/>
</dbReference>
<feature type="domain" description="Rap-GAP" evidence="4">
    <location>
        <begin position="1502"/>
        <end position="1714"/>
    </location>
</feature>
<name>A0A835L539_SPOEX</name>
<dbReference type="PANTHER" id="PTHR10063:SF11">
    <property type="entry name" value="RHO GTPASE-ACTIVATING PROTEIN CG5521-RELATED"/>
    <property type="match status" value="1"/>
</dbReference>
<feature type="region of interest" description="Disordered" evidence="3">
    <location>
        <begin position="351"/>
        <end position="418"/>
    </location>
</feature>
<dbReference type="InterPro" id="IPR046859">
    <property type="entry name" value="RGPA/RALGAPB_N"/>
</dbReference>
<keyword evidence="1" id="KW-0343">GTPase activation</keyword>
<gene>
    <name evidence="5" type="ORF">HW555_007727</name>
</gene>
<protein>
    <recommendedName>
        <fullName evidence="4">Rap-GAP domain-containing protein</fullName>
    </recommendedName>
</protein>
<evidence type="ECO:0000313" key="5">
    <source>
        <dbReference type="EMBL" id="KAF9414330.1"/>
    </source>
</evidence>
<dbReference type="InterPro" id="IPR035974">
    <property type="entry name" value="Rap/Ran-GAP_sf"/>
</dbReference>
<reference evidence="5" key="1">
    <citation type="submission" date="2020-08" db="EMBL/GenBank/DDBJ databases">
        <title>Spodoptera exigua strain:BAW_Kor-Di-RS1 Genome sequencing and assembly.</title>
        <authorList>
            <person name="Kim J."/>
            <person name="Nam H.Y."/>
            <person name="Kwon M."/>
            <person name="Choi J.H."/>
            <person name="Cho S.R."/>
            <person name="Kim G.-H."/>
        </authorList>
    </citation>
    <scope>NUCLEOTIDE SEQUENCE</scope>
    <source>
        <strain evidence="5">BAW_Kor-Di-RS1</strain>
        <tissue evidence="5">Whole-body</tissue>
    </source>
</reference>
<keyword evidence="2" id="KW-0597">Phosphoprotein</keyword>
<dbReference type="Pfam" id="PF02145">
    <property type="entry name" value="Rap_GAP"/>
    <property type="match status" value="1"/>
</dbReference>
<evidence type="ECO:0000256" key="3">
    <source>
        <dbReference type="SAM" id="MobiDB-lite"/>
    </source>
</evidence>
<organism evidence="5 6">
    <name type="scientific">Spodoptera exigua</name>
    <name type="common">Beet armyworm</name>
    <name type="synonym">Noctua fulgens</name>
    <dbReference type="NCBI Taxonomy" id="7107"/>
    <lineage>
        <taxon>Eukaryota</taxon>
        <taxon>Metazoa</taxon>
        <taxon>Ecdysozoa</taxon>
        <taxon>Arthropoda</taxon>
        <taxon>Hexapoda</taxon>
        <taxon>Insecta</taxon>
        <taxon>Pterygota</taxon>
        <taxon>Neoptera</taxon>
        <taxon>Endopterygota</taxon>
        <taxon>Lepidoptera</taxon>
        <taxon>Glossata</taxon>
        <taxon>Ditrysia</taxon>
        <taxon>Noctuoidea</taxon>
        <taxon>Noctuidae</taxon>
        <taxon>Amphipyrinae</taxon>
        <taxon>Spodoptera</taxon>
    </lineage>
</organism>
<feature type="compositionally biased region" description="Basic and acidic residues" evidence="3">
    <location>
        <begin position="700"/>
        <end position="712"/>
    </location>
</feature>
<dbReference type="GO" id="GO:0005096">
    <property type="term" value="F:GTPase activator activity"/>
    <property type="evidence" value="ECO:0007669"/>
    <property type="project" value="UniProtKB-KW"/>
</dbReference>
<evidence type="ECO:0000313" key="6">
    <source>
        <dbReference type="Proteomes" id="UP000648187"/>
    </source>
</evidence>
<dbReference type="GO" id="GO:0051056">
    <property type="term" value="P:regulation of small GTPase mediated signal transduction"/>
    <property type="evidence" value="ECO:0007669"/>
    <property type="project" value="InterPro"/>
</dbReference>
<proteinExistence type="predicted"/>
<dbReference type="Proteomes" id="UP000648187">
    <property type="component" value="Unassembled WGS sequence"/>
</dbReference>